<name>A0AAW1S118_9CHLO</name>
<feature type="transmembrane region" description="Helical" evidence="5">
    <location>
        <begin position="78"/>
        <end position="98"/>
    </location>
</feature>
<comment type="subcellular location">
    <subcellularLocation>
        <location evidence="1">Membrane</location>
    </subcellularLocation>
</comment>
<feature type="transmembrane region" description="Helical" evidence="5">
    <location>
        <begin position="47"/>
        <end position="66"/>
    </location>
</feature>
<feature type="domain" description="TMEM205-like" evidence="6">
    <location>
        <begin position="42"/>
        <end position="139"/>
    </location>
</feature>
<dbReference type="InterPro" id="IPR025423">
    <property type="entry name" value="TMEM205-like"/>
</dbReference>
<keyword evidence="3 5" id="KW-1133">Transmembrane helix</keyword>
<keyword evidence="4 5" id="KW-0472">Membrane</keyword>
<dbReference type="AlphaFoldDB" id="A0AAW1S118"/>
<evidence type="ECO:0000313" key="7">
    <source>
        <dbReference type="EMBL" id="KAK9839671.1"/>
    </source>
</evidence>
<reference evidence="7 8" key="1">
    <citation type="journal article" date="2024" name="Nat. Commun.">
        <title>Phylogenomics reveals the evolutionary origins of lichenization in chlorophyte algae.</title>
        <authorList>
            <person name="Puginier C."/>
            <person name="Libourel C."/>
            <person name="Otte J."/>
            <person name="Skaloud P."/>
            <person name="Haon M."/>
            <person name="Grisel S."/>
            <person name="Petersen M."/>
            <person name="Berrin J.G."/>
            <person name="Delaux P.M."/>
            <person name="Dal Grande F."/>
            <person name="Keller J."/>
        </authorList>
    </citation>
    <scope>NUCLEOTIDE SEQUENCE [LARGE SCALE GENOMIC DNA]</scope>
    <source>
        <strain evidence="7 8">SAG 245.80</strain>
    </source>
</reference>
<evidence type="ECO:0000259" key="6">
    <source>
        <dbReference type="Pfam" id="PF13664"/>
    </source>
</evidence>
<keyword evidence="2 5" id="KW-0812">Transmembrane</keyword>
<feature type="transmembrane region" description="Helical" evidence="5">
    <location>
        <begin position="162"/>
        <end position="185"/>
    </location>
</feature>
<feature type="transmembrane region" description="Helical" evidence="5">
    <location>
        <begin position="110"/>
        <end position="127"/>
    </location>
</feature>
<keyword evidence="8" id="KW-1185">Reference proteome</keyword>
<evidence type="ECO:0000256" key="2">
    <source>
        <dbReference type="ARBA" id="ARBA00022692"/>
    </source>
</evidence>
<evidence type="ECO:0000256" key="5">
    <source>
        <dbReference type="SAM" id="Phobius"/>
    </source>
</evidence>
<evidence type="ECO:0000256" key="3">
    <source>
        <dbReference type="ARBA" id="ARBA00022989"/>
    </source>
</evidence>
<comment type="caution">
    <text evidence="7">The sequence shown here is derived from an EMBL/GenBank/DDBJ whole genome shotgun (WGS) entry which is preliminary data.</text>
</comment>
<dbReference type="PANTHER" id="PTHR23241">
    <property type="entry name" value="LATE EMBRYOGENESIS ABUNDANT PLANTS LEA-RELATED"/>
    <property type="match status" value="1"/>
</dbReference>
<dbReference type="PANTHER" id="PTHR23241:SF102">
    <property type="entry name" value="LD23009P"/>
    <property type="match status" value="1"/>
</dbReference>
<sequence>MLDPSLANKNQVRLLAVAVAVLLTARSMEFWSGQVARSVHLLAYGTWLGSLVWTTFVAGITMFKNLPRQVFGRLQAKLFPLYFLLAIACITLQVGTLAFGPGSGLAHKQLVTLGIALVASLANGFVVEPKATESMLKRYQLENDDAKDAERIKALRSEFGKLHGLSSTLNLAALVAAVSHGWWLASRMVLSAA</sequence>
<evidence type="ECO:0000256" key="1">
    <source>
        <dbReference type="ARBA" id="ARBA00004370"/>
    </source>
</evidence>
<accession>A0AAW1S118</accession>
<dbReference type="GO" id="GO:0016020">
    <property type="term" value="C:membrane"/>
    <property type="evidence" value="ECO:0007669"/>
    <property type="project" value="UniProtKB-SubCell"/>
</dbReference>
<dbReference type="Pfam" id="PF13664">
    <property type="entry name" value="DUF4149"/>
    <property type="match status" value="1"/>
</dbReference>
<evidence type="ECO:0000256" key="4">
    <source>
        <dbReference type="ARBA" id="ARBA00023136"/>
    </source>
</evidence>
<dbReference type="Proteomes" id="UP001445335">
    <property type="component" value="Unassembled WGS sequence"/>
</dbReference>
<evidence type="ECO:0000313" key="8">
    <source>
        <dbReference type="Proteomes" id="UP001445335"/>
    </source>
</evidence>
<gene>
    <name evidence="7" type="ORF">WJX81_004765</name>
</gene>
<dbReference type="EMBL" id="JALJOU010000015">
    <property type="protein sequence ID" value="KAK9839671.1"/>
    <property type="molecule type" value="Genomic_DNA"/>
</dbReference>
<proteinExistence type="predicted"/>
<protein>
    <recommendedName>
        <fullName evidence="6">TMEM205-like domain-containing protein</fullName>
    </recommendedName>
</protein>
<dbReference type="InterPro" id="IPR053009">
    <property type="entry name" value="Xanthocillin_Biosynth-Assoc"/>
</dbReference>
<organism evidence="7 8">
    <name type="scientific">Elliptochloris bilobata</name>
    <dbReference type="NCBI Taxonomy" id="381761"/>
    <lineage>
        <taxon>Eukaryota</taxon>
        <taxon>Viridiplantae</taxon>
        <taxon>Chlorophyta</taxon>
        <taxon>core chlorophytes</taxon>
        <taxon>Trebouxiophyceae</taxon>
        <taxon>Trebouxiophyceae incertae sedis</taxon>
        <taxon>Elliptochloris clade</taxon>
        <taxon>Elliptochloris</taxon>
    </lineage>
</organism>